<dbReference type="InterPro" id="IPR052551">
    <property type="entry name" value="UV-DNA_repair_photolyase"/>
</dbReference>
<name>A0A1H3HZR8_9GAMM</name>
<dbReference type="STRING" id="595670.SAMN05421643_105100"/>
<dbReference type="Pfam" id="PF04244">
    <property type="entry name" value="DPRP"/>
    <property type="match status" value="1"/>
</dbReference>
<proteinExistence type="predicted"/>
<dbReference type="EMBL" id="FNPK01000005">
    <property type="protein sequence ID" value="SDY20318.1"/>
    <property type="molecule type" value="Genomic_DNA"/>
</dbReference>
<dbReference type="InterPro" id="IPR007357">
    <property type="entry name" value="PhrB-like"/>
</dbReference>
<keyword evidence="1" id="KW-0456">Lyase</keyword>
<dbReference type="GO" id="GO:0016829">
    <property type="term" value="F:lyase activity"/>
    <property type="evidence" value="ECO:0007669"/>
    <property type="project" value="UniProtKB-KW"/>
</dbReference>
<accession>A0A1H3HZR8</accession>
<evidence type="ECO:0000313" key="2">
    <source>
        <dbReference type="Proteomes" id="UP000199035"/>
    </source>
</evidence>
<evidence type="ECO:0000313" key="1">
    <source>
        <dbReference type="EMBL" id="SDY20318.1"/>
    </source>
</evidence>
<dbReference type="AlphaFoldDB" id="A0A1H3HZR8"/>
<sequence>MAEVLEESTYVAHHPQKIALIFSAMRHFSKERKAQDWRVRYHDFNRNSEIKKLIHFDQLLSATALIITQCGEYRLQHEIESNWSTQLQLPVHCLDNDRFFCSSMQLRQWAGKYKTLRMEYFYREMHKQTQYLMQGQQPIGG</sequence>
<keyword evidence="2" id="KW-1185">Reference proteome</keyword>
<dbReference type="PANTHER" id="PTHR38657:SF1">
    <property type="entry name" value="SLR1343 PROTEIN"/>
    <property type="match status" value="1"/>
</dbReference>
<gene>
    <name evidence="1" type="ORF">SAMN05421643_105100</name>
</gene>
<protein>
    <submittedName>
        <fullName evidence="1">Deoxyribodipyrimidine photolyase-related protein</fullName>
    </submittedName>
</protein>
<reference evidence="2" key="1">
    <citation type="submission" date="2016-10" db="EMBL/GenBank/DDBJ databases">
        <authorList>
            <person name="Varghese N."/>
            <person name="Submissions S."/>
        </authorList>
    </citation>
    <scope>NUCLEOTIDE SEQUENCE [LARGE SCALE GENOMIC DNA]</scope>
    <source>
        <strain evidence="2">ANC 5109</strain>
    </source>
</reference>
<organism evidence="1 2">
    <name type="scientific">Acinetobacter kyonggiensis</name>
    <dbReference type="NCBI Taxonomy" id="595670"/>
    <lineage>
        <taxon>Bacteria</taxon>
        <taxon>Pseudomonadati</taxon>
        <taxon>Pseudomonadota</taxon>
        <taxon>Gammaproteobacteria</taxon>
        <taxon>Moraxellales</taxon>
        <taxon>Moraxellaceae</taxon>
        <taxon>Acinetobacter</taxon>
    </lineage>
</organism>
<dbReference type="Gene3D" id="3.40.50.620">
    <property type="entry name" value="HUPs"/>
    <property type="match status" value="1"/>
</dbReference>
<dbReference type="PANTHER" id="PTHR38657">
    <property type="entry name" value="SLR1343 PROTEIN"/>
    <property type="match status" value="1"/>
</dbReference>
<dbReference type="Proteomes" id="UP000199035">
    <property type="component" value="Unassembled WGS sequence"/>
</dbReference>
<dbReference type="InterPro" id="IPR014729">
    <property type="entry name" value="Rossmann-like_a/b/a_fold"/>
</dbReference>